<reference evidence="2 3" key="1">
    <citation type="submission" date="2016-08" db="EMBL/GenBank/DDBJ databases">
        <authorList>
            <person name="Seilhamer J.J."/>
        </authorList>
    </citation>
    <scope>NUCLEOTIDE SEQUENCE [LARGE SCALE GENOMIC DNA]</scope>
    <source>
        <strain evidence="2 3">CFBP4644</strain>
    </source>
</reference>
<evidence type="ECO:0000259" key="1">
    <source>
        <dbReference type="Pfam" id="PF00085"/>
    </source>
</evidence>
<dbReference type="InterPro" id="IPR036249">
    <property type="entry name" value="Thioredoxin-like_sf"/>
</dbReference>
<comment type="caution">
    <text evidence="2">The sequence shown here is derived from an EMBL/GenBank/DDBJ whole genome shotgun (WGS) entry which is preliminary data.</text>
</comment>
<gene>
    <name evidence="2" type="ORF">XmelCFBP4644_18660</name>
</gene>
<accession>A0A2S7DAJ6</accession>
<evidence type="ECO:0000313" key="2">
    <source>
        <dbReference type="EMBL" id="PPU70835.1"/>
    </source>
</evidence>
<dbReference type="Gene3D" id="3.40.30.10">
    <property type="entry name" value="Glutaredoxin"/>
    <property type="match status" value="1"/>
</dbReference>
<dbReference type="Pfam" id="PF00085">
    <property type="entry name" value="Thioredoxin"/>
    <property type="match status" value="1"/>
</dbReference>
<protein>
    <submittedName>
        <fullName evidence="2">Thiol reductase thioredoxin</fullName>
    </submittedName>
</protein>
<dbReference type="OrthoDB" id="215495at2"/>
<proteinExistence type="predicted"/>
<feature type="domain" description="Thioredoxin" evidence="1">
    <location>
        <begin position="16"/>
        <end position="103"/>
    </location>
</feature>
<dbReference type="AlphaFoldDB" id="A0A2S7DAJ6"/>
<dbReference type="CDD" id="cd02947">
    <property type="entry name" value="TRX_family"/>
    <property type="match status" value="1"/>
</dbReference>
<dbReference type="InterPro" id="IPR013766">
    <property type="entry name" value="Thioredoxin_domain"/>
</dbReference>
<name>A0A2S7DAJ6_9XANT</name>
<dbReference type="Proteomes" id="UP000239865">
    <property type="component" value="Unassembled WGS sequence"/>
</dbReference>
<sequence>MGFVRDYAAQAPERRAVDAHAGLQLLEFGTDWCGHCIAAQPLLQKLLGGYADLDYRKVEDGKGRPLGRSFEVKLWPTVILLRDGEELARAVRPQTRQDLQAMLEILETRDHAR</sequence>
<dbReference type="RefSeq" id="WP_104588701.1">
    <property type="nucleotide sequence ID" value="NZ_JAJGQH010000019.1"/>
</dbReference>
<evidence type="ECO:0000313" key="3">
    <source>
        <dbReference type="Proteomes" id="UP000239865"/>
    </source>
</evidence>
<dbReference type="EMBL" id="MDEH01000015">
    <property type="protein sequence ID" value="PPU70835.1"/>
    <property type="molecule type" value="Genomic_DNA"/>
</dbReference>
<organism evidence="2 3">
    <name type="scientific">Xanthomonas melonis</name>
    <dbReference type="NCBI Taxonomy" id="56456"/>
    <lineage>
        <taxon>Bacteria</taxon>
        <taxon>Pseudomonadati</taxon>
        <taxon>Pseudomonadota</taxon>
        <taxon>Gammaproteobacteria</taxon>
        <taxon>Lysobacterales</taxon>
        <taxon>Lysobacteraceae</taxon>
        <taxon>Xanthomonas</taxon>
    </lineage>
</organism>
<dbReference type="SUPFAM" id="SSF52833">
    <property type="entry name" value="Thioredoxin-like"/>
    <property type="match status" value="1"/>
</dbReference>